<keyword evidence="5 7" id="KW-0238">DNA-binding</keyword>
<evidence type="ECO:0000259" key="10">
    <source>
        <dbReference type="Pfam" id="PF02863"/>
    </source>
</evidence>
<comment type="subcellular location">
    <subcellularLocation>
        <location evidence="1 7">Cytoplasm</location>
    </subcellularLocation>
</comment>
<feature type="domain" description="Arginine repressor C-terminal" evidence="10">
    <location>
        <begin position="82"/>
        <end position="146"/>
    </location>
</feature>
<dbReference type="Pfam" id="PF01316">
    <property type="entry name" value="Arg_repressor"/>
    <property type="match status" value="1"/>
</dbReference>
<feature type="coiled-coil region" evidence="8">
    <location>
        <begin position="12"/>
        <end position="39"/>
    </location>
</feature>
<dbReference type="SUPFAM" id="SSF55252">
    <property type="entry name" value="C-terminal domain of arginine repressor"/>
    <property type="match status" value="1"/>
</dbReference>
<dbReference type="EMBL" id="AP025635">
    <property type="protein sequence ID" value="BDG67967.1"/>
    <property type="molecule type" value="Genomic_DNA"/>
</dbReference>
<dbReference type="PRINTS" id="PR01467">
    <property type="entry name" value="ARGREPRESSOR"/>
</dbReference>
<keyword evidence="4 7" id="KW-0805">Transcription regulation</keyword>
<evidence type="ECO:0000313" key="12">
    <source>
        <dbReference type="Proteomes" id="UP000831692"/>
    </source>
</evidence>
<organism evidence="11 12">
    <name type="scientific">Enterococcus innesii</name>
    <dbReference type="NCBI Taxonomy" id="2839759"/>
    <lineage>
        <taxon>Bacteria</taxon>
        <taxon>Bacillati</taxon>
        <taxon>Bacillota</taxon>
        <taxon>Bacilli</taxon>
        <taxon>Lactobacillales</taxon>
        <taxon>Enterococcaceae</taxon>
        <taxon>Enterococcus</taxon>
    </lineage>
</organism>
<evidence type="ECO:0000256" key="5">
    <source>
        <dbReference type="ARBA" id="ARBA00023125"/>
    </source>
</evidence>
<dbReference type="InterPro" id="IPR020900">
    <property type="entry name" value="Arg_repress_DNA-bd"/>
</dbReference>
<keyword evidence="7" id="KW-0055">Arginine biosynthesis</keyword>
<dbReference type="SUPFAM" id="SSF46785">
    <property type="entry name" value="Winged helix' DNA-binding domain"/>
    <property type="match status" value="1"/>
</dbReference>
<evidence type="ECO:0000313" key="11">
    <source>
        <dbReference type="EMBL" id="BDG67967.1"/>
    </source>
</evidence>
<dbReference type="InterPro" id="IPR020899">
    <property type="entry name" value="Arg_repress_C"/>
</dbReference>
<dbReference type="GeneID" id="83457540"/>
<keyword evidence="12" id="KW-1185">Reference proteome</keyword>
<sequence length="167" mass="19072">MKKKERQVIIKRLFAEHRIESQEELMNLLKQENVTATQATISRDMREMNIAKTYAKNGRPYYSIFESKERNLEDKIAFSMYEYLKAITQVEFMVVVHTAGNGADVIANYLDEMELPEIAGTIAGFDILLIITPSKAAAEAVVRRLNHYVEGYEIGTSLFGGKEQMNQ</sequence>
<dbReference type="PANTHER" id="PTHR34471">
    <property type="entry name" value="ARGININE REPRESSOR"/>
    <property type="match status" value="1"/>
</dbReference>
<keyword evidence="6 7" id="KW-0804">Transcription</keyword>
<keyword evidence="7" id="KW-0028">Amino-acid biosynthesis</keyword>
<accession>A0ABN6NQY9</accession>
<evidence type="ECO:0000256" key="8">
    <source>
        <dbReference type="SAM" id="Coils"/>
    </source>
</evidence>
<keyword evidence="8" id="KW-0175">Coiled coil</keyword>
<name>A0ABN6NQY9_9ENTE</name>
<dbReference type="Gene3D" id="1.10.10.10">
    <property type="entry name" value="Winged helix-like DNA-binding domain superfamily/Winged helix DNA-binding domain"/>
    <property type="match status" value="1"/>
</dbReference>
<protein>
    <recommendedName>
        <fullName evidence="7">Arginine repressor</fullName>
    </recommendedName>
</protein>
<dbReference type="InterPro" id="IPR036390">
    <property type="entry name" value="WH_DNA-bd_sf"/>
</dbReference>
<evidence type="ECO:0000259" key="9">
    <source>
        <dbReference type="Pfam" id="PF01316"/>
    </source>
</evidence>
<evidence type="ECO:0000256" key="4">
    <source>
        <dbReference type="ARBA" id="ARBA00023015"/>
    </source>
</evidence>
<dbReference type="RefSeq" id="WP_244353328.1">
    <property type="nucleotide sequence ID" value="NZ_AP025635.1"/>
</dbReference>
<gene>
    <name evidence="11" type="primary">argR_1</name>
    <name evidence="7" type="synonym">argR</name>
    <name evidence="11" type="ORF">ENLAB_15310</name>
</gene>
<evidence type="ECO:0000256" key="6">
    <source>
        <dbReference type="ARBA" id="ARBA00023163"/>
    </source>
</evidence>
<comment type="pathway">
    <text evidence="7">Amino-acid biosynthesis; L-arginine biosynthesis [regulation].</text>
</comment>
<dbReference type="HAMAP" id="MF_00173">
    <property type="entry name" value="Arg_repressor"/>
    <property type="match status" value="1"/>
</dbReference>
<dbReference type="InterPro" id="IPR036251">
    <property type="entry name" value="Arg_repress_C_sf"/>
</dbReference>
<dbReference type="Pfam" id="PF02863">
    <property type="entry name" value="Arg_repressor_C"/>
    <property type="match status" value="1"/>
</dbReference>
<dbReference type="Gene3D" id="3.30.1360.40">
    <property type="match status" value="1"/>
</dbReference>
<evidence type="ECO:0000256" key="1">
    <source>
        <dbReference type="ARBA" id="ARBA00004496"/>
    </source>
</evidence>
<evidence type="ECO:0000256" key="7">
    <source>
        <dbReference type="HAMAP-Rule" id="MF_00173"/>
    </source>
</evidence>
<evidence type="ECO:0000256" key="3">
    <source>
        <dbReference type="ARBA" id="ARBA00022490"/>
    </source>
</evidence>
<keyword evidence="3 7" id="KW-0963">Cytoplasm</keyword>
<dbReference type="Proteomes" id="UP000831692">
    <property type="component" value="Chromosome"/>
</dbReference>
<reference evidence="11 12" key="1">
    <citation type="submission" date="2022-03" db="EMBL/GenBank/DDBJ databases">
        <title>Complete genome sequence of Enterococcus innesii DB-1.</title>
        <authorList>
            <person name="Fukuda D."/>
            <person name="Nolasco-Hipolito C."/>
        </authorList>
    </citation>
    <scope>NUCLEOTIDE SEQUENCE [LARGE SCALE GENOMIC DNA]</scope>
    <source>
        <strain evidence="11 12">DB-1</strain>
    </source>
</reference>
<dbReference type="InterPro" id="IPR036388">
    <property type="entry name" value="WH-like_DNA-bd_sf"/>
</dbReference>
<proteinExistence type="inferred from homology"/>
<comment type="similarity">
    <text evidence="2 7">Belongs to the ArgR family.</text>
</comment>
<keyword evidence="7" id="KW-0678">Repressor</keyword>
<feature type="domain" description="Arginine repressor DNA-binding" evidence="9">
    <location>
        <begin position="1"/>
        <end position="67"/>
    </location>
</feature>
<comment type="function">
    <text evidence="7">Regulates arginine biosynthesis genes.</text>
</comment>
<dbReference type="PANTHER" id="PTHR34471:SF1">
    <property type="entry name" value="ARGININE REPRESSOR"/>
    <property type="match status" value="1"/>
</dbReference>
<evidence type="ECO:0000256" key="2">
    <source>
        <dbReference type="ARBA" id="ARBA00008316"/>
    </source>
</evidence>
<dbReference type="InterPro" id="IPR001669">
    <property type="entry name" value="Arg_repress"/>
</dbReference>